<reference evidence="9 10" key="1">
    <citation type="journal article" date="2024" name="Front Chem Biol">
        <title>Unveiling the potential of Daldinia eschscholtzii MFLUCC 19-0629 through bioactivity and bioinformatics studies for enhanced sustainable agriculture production.</title>
        <authorList>
            <person name="Brooks S."/>
            <person name="Weaver J.A."/>
            <person name="Klomchit A."/>
            <person name="Alharthi S.A."/>
            <person name="Onlamun T."/>
            <person name="Nurani R."/>
            <person name="Vong T.K."/>
            <person name="Alberti F."/>
            <person name="Greco C."/>
        </authorList>
    </citation>
    <scope>NUCLEOTIDE SEQUENCE [LARGE SCALE GENOMIC DNA]</scope>
    <source>
        <strain evidence="9">MFLUCC 19-0629</strain>
    </source>
</reference>
<evidence type="ECO:0000256" key="4">
    <source>
        <dbReference type="ARBA" id="ARBA00023172"/>
    </source>
</evidence>
<keyword evidence="5" id="KW-0234">DNA repair</keyword>
<dbReference type="GO" id="GO:0006310">
    <property type="term" value="P:DNA recombination"/>
    <property type="evidence" value="ECO:0007669"/>
    <property type="project" value="UniProtKB-KW"/>
</dbReference>
<evidence type="ECO:0000313" key="10">
    <source>
        <dbReference type="Proteomes" id="UP001369815"/>
    </source>
</evidence>
<protein>
    <recommendedName>
        <fullName evidence="7">Structure-specific endonuclease subunit SLX4</fullName>
    </recommendedName>
</protein>
<keyword evidence="6" id="KW-0539">Nucleus</keyword>
<accession>A0AAX6M8I3</accession>
<organism evidence="9 10">
    <name type="scientific">Daldinia eschscholtzii</name>
    <dbReference type="NCBI Taxonomy" id="292717"/>
    <lineage>
        <taxon>Eukaryota</taxon>
        <taxon>Fungi</taxon>
        <taxon>Dikarya</taxon>
        <taxon>Ascomycota</taxon>
        <taxon>Pezizomycotina</taxon>
        <taxon>Sordariomycetes</taxon>
        <taxon>Xylariomycetidae</taxon>
        <taxon>Xylariales</taxon>
        <taxon>Hypoxylaceae</taxon>
        <taxon>Daldinia</taxon>
    </lineage>
</organism>
<keyword evidence="3" id="KW-0227">DNA damage</keyword>
<comment type="subcellular location">
    <subcellularLocation>
        <location evidence="1">Nucleus</location>
    </subcellularLocation>
</comment>
<evidence type="ECO:0000256" key="3">
    <source>
        <dbReference type="ARBA" id="ARBA00022763"/>
    </source>
</evidence>
<name>A0AAX6M8I3_9PEZI</name>
<evidence type="ECO:0000256" key="5">
    <source>
        <dbReference type="ARBA" id="ARBA00023204"/>
    </source>
</evidence>
<dbReference type="InterPro" id="IPR018574">
    <property type="entry name" value="Structure-sp_endonuc_su_Slx4"/>
</dbReference>
<dbReference type="GO" id="GO:0006260">
    <property type="term" value="P:DNA replication"/>
    <property type="evidence" value="ECO:0007669"/>
    <property type="project" value="InterPro"/>
</dbReference>
<dbReference type="Proteomes" id="UP001369815">
    <property type="component" value="Unassembled WGS sequence"/>
</dbReference>
<dbReference type="GO" id="GO:0033557">
    <property type="term" value="C:Slx1-Slx4 complex"/>
    <property type="evidence" value="ECO:0007669"/>
    <property type="project" value="InterPro"/>
</dbReference>
<feature type="compositionally biased region" description="Low complexity" evidence="8">
    <location>
        <begin position="76"/>
        <end position="94"/>
    </location>
</feature>
<feature type="region of interest" description="Disordered" evidence="8">
    <location>
        <begin position="115"/>
        <end position="134"/>
    </location>
</feature>
<evidence type="ECO:0000256" key="8">
    <source>
        <dbReference type="SAM" id="MobiDB-lite"/>
    </source>
</evidence>
<keyword evidence="4" id="KW-0233">DNA recombination</keyword>
<proteinExistence type="inferred from homology"/>
<feature type="compositionally biased region" description="Low complexity" evidence="8">
    <location>
        <begin position="119"/>
        <end position="129"/>
    </location>
</feature>
<dbReference type="Pfam" id="PF09494">
    <property type="entry name" value="Slx4"/>
    <property type="match status" value="1"/>
</dbReference>
<dbReference type="EMBL" id="JBANMG010000009">
    <property type="protein sequence ID" value="KAK6948988.1"/>
    <property type="molecule type" value="Genomic_DNA"/>
</dbReference>
<dbReference type="AlphaFoldDB" id="A0AAX6M8I3"/>
<evidence type="ECO:0000256" key="1">
    <source>
        <dbReference type="ARBA" id="ARBA00004123"/>
    </source>
</evidence>
<keyword evidence="10" id="KW-1185">Reference proteome</keyword>
<evidence type="ECO:0000313" key="9">
    <source>
        <dbReference type="EMBL" id="KAK6948988.1"/>
    </source>
</evidence>
<evidence type="ECO:0000256" key="2">
    <source>
        <dbReference type="ARBA" id="ARBA00006661"/>
    </source>
</evidence>
<comment type="caution">
    <text evidence="9">The sequence shown here is derived from an EMBL/GenBank/DDBJ whole genome shotgun (WGS) entry which is preliminary data.</text>
</comment>
<evidence type="ECO:0000256" key="7">
    <source>
        <dbReference type="ARBA" id="ARBA00029496"/>
    </source>
</evidence>
<sequence length="250" mass="27527">MRNSPAKSRLTVKKRQAMIALLSQCWISKNPGASMVHANSISTSSSLSAPKRKQATTTQPENAPKRRGRPRKNSLSETEASTSKAPAAKTTTTTRKPRGRQKKDTIKSIEIADSDVEDSISSSSSRASSPDYDRIFSSPPAVDLSLAEEADMSLTLAPTDQQADLFRHITKAVTSAPRSQDPAKPSWHEKMLLYDPIILEDLAAWLSAGALRGVGYDGEVAPEDVKKWCESKSVICLWRQNTRGKERKRY</sequence>
<evidence type="ECO:0000256" key="6">
    <source>
        <dbReference type="ARBA" id="ARBA00023242"/>
    </source>
</evidence>
<gene>
    <name evidence="9" type="ORF">Daesc_009060</name>
</gene>
<dbReference type="GO" id="GO:0006281">
    <property type="term" value="P:DNA repair"/>
    <property type="evidence" value="ECO:0007669"/>
    <property type="project" value="UniProtKB-KW"/>
</dbReference>
<comment type="similarity">
    <text evidence="2">Belongs to the SLX4 family.</text>
</comment>
<feature type="region of interest" description="Disordered" evidence="8">
    <location>
        <begin position="35"/>
        <end position="110"/>
    </location>
</feature>